<accession>A0A7U3USD9</accession>
<evidence type="ECO:0000313" key="3">
    <source>
        <dbReference type="EMBL" id="BBA97856.1"/>
    </source>
</evidence>
<protein>
    <recommendedName>
        <fullName evidence="2">Bacterial mobilisation domain-containing protein</fullName>
    </recommendedName>
</protein>
<evidence type="ECO:0000313" key="4">
    <source>
        <dbReference type="Proteomes" id="UP000595703"/>
    </source>
</evidence>
<dbReference type="KEGG" id="arev:RVR_3801"/>
<gene>
    <name evidence="3" type="ORF">RVR_3801</name>
</gene>
<proteinExistence type="predicted"/>
<sequence length="256" mass="27525">MDQPQKKPGIFTRISQTVTGRSDGASWSKVHIAGGDADFALVTAPAEAVPDGAQRGTAGEGEAERGLPPGQDHDAEIPERFAPTLAPDAFVHRGIAALDVPTLPVDADKLVESRRPLSEVLYRPRSGTKRDIQLTASAERAEQEFIDLAAKAAKRSRSAFLMDASLTFAHAYLGDQRPACVAPLPSPQTLQDLTRLCGQLLREIHRVGVNLNQITRAVNTGTWPDHTDNVLTEIQVLARAARLALEHVVSGCRHGA</sequence>
<dbReference type="RefSeq" id="WP_202234090.1">
    <property type="nucleotide sequence ID" value="NZ_AP018365.1"/>
</dbReference>
<reference evidence="3 4" key="4">
    <citation type="journal article" date="2020" name="Sci. Rep.">
        <title>beta-carboline chemical signals induce reveromycin production through a LuxR family regulator in Streptomyces sp. SN-593.</title>
        <authorList>
            <person name="Panthee S."/>
            <person name="Kito N."/>
            <person name="Hayashi T."/>
            <person name="Shimizu T."/>
            <person name="Ishikawa J."/>
            <person name="Hamamoto H."/>
            <person name="Osada H."/>
            <person name="Takahashi S."/>
        </authorList>
    </citation>
    <scope>NUCLEOTIDE SEQUENCE [LARGE SCALE GENOMIC DNA]</scope>
    <source>
        <strain evidence="3 4">SN-593</strain>
    </source>
</reference>
<feature type="region of interest" description="Disordered" evidence="1">
    <location>
        <begin position="1"/>
        <end position="25"/>
    </location>
</feature>
<dbReference type="EMBL" id="AP018365">
    <property type="protein sequence ID" value="BBA97856.1"/>
    <property type="molecule type" value="Genomic_DNA"/>
</dbReference>
<feature type="domain" description="Bacterial mobilisation" evidence="2">
    <location>
        <begin position="201"/>
        <end position="225"/>
    </location>
</feature>
<keyword evidence="4" id="KW-1185">Reference proteome</keyword>
<feature type="region of interest" description="Disordered" evidence="1">
    <location>
        <begin position="51"/>
        <end position="74"/>
    </location>
</feature>
<reference evidence="3 4" key="2">
    <citation type="journal article" date="2011" name="J. Antibiot.">
        <title>Furaquinocins I and J: novel polyketide isoprenoid hybrid compounds from Streptomyces reveromyceticus SN-593.</title>
        <authorList>
            <person name="Panthee S."/>
            <person name="Takahashi S."/>
            <person name="Takagi H."/>
            <person name="Nogawa T."/>
            <person name="Oowada E."/>
            <person name="Uramoto M."/>
            <person name="Osada H."/>
        </authorList>
    </citation>
    <scope>NUCLEOTIDE SEQUENCE [LARGE SCALE GENOMIC DNA]</scope>
    <source>
        <strain evidence="3 4">SN-593</strain>
    </source>
</reference>
<organism evidence="3 4">
    <name type="scientific">Actinacidiphila reveromycinica</name>
    <dbReference type="NCBI Taxonomy" id="659352"/>
    <lineage>
        <taxon>Bacteria</taxon>
        <taxon>Bacillati</taxon>
        <taxon>Actinomycetota</taxon>
        <taxon>Actinomycetes</taxon>
        <taxon>Kitasatosporales</taxon>
        <taxon>Streptomycetaceae</taxon>
        <taxon>Actinacidiphila</taxon>
    </lineage>
</organism>
<evidence type="ECO:0000256" key="1">
    <source>
        <dbReference type="SAM" id="MobiDB-lite"/>
    </source>
</evidence>
<dbReference type="Pfam" id="PF05713">
    <property type="entry name" value="MobC"/>
    <property type="match status" value="1"/>
</dbReference>
<dbReference type="Proteomes" id="UP000595703">
    <property type="component" value="Chromosome"/>
</dbReference>
<reference evidence="3 4" key="1">
    <citation type="journal article" date="2010" name="J. Bacteriol.">
        <title>Biochemical characterization of a novel indole prenyltransferase from Streptomyces sp. SN-593.</title>
        <authorList>
            <person name="Takahashi S."/>
            <person name="Takagi H."/>
            <person name="Toyoda A."/>
            <person name="Uramoto M."/>
            <person name="Nogawa T."/>
            <person name="Ueki M."/>
            <person name="Sakaki Y."/>
            <person name="Osada H."/>
        </authorList>
    </citation>
    <scope>NUCLEOTIDE SEQUENCE [LARGE SCALE GENOMIC DNA]</scope>
    <source>
        <strain evidence="3 4">SN-593</strain>
    </source>
</reference>
<evidence type="ECO:0000259" key="2">
    <source>
        <dbReference type="Pfam" id="PF05713"/>
    </source>
</evidence>
<dbReference type="InterPro" id="IPR008687">
    <property type="entry name" value="MobC"/>
</dbReference>
<name>A0A7U3USD9_9ACTN</name>
<reference evidence="3 4" key="3">
    <citation type="journal article" date="2011" name="Nat. Chem. Biol.">
        <title>Reveromycin A biosynthesis uses RevG and RevJ for stereospecific spiroacetal formation.</title>
        <authorList>
            <person name="Takahashi S."/>
            <person name="Toyoda A."/>
            <person name="Sekiyama Y."/>
            <person name="Takagi H."/>
            <person name="Nogawa T."/>
            <person name="Uramoto M."/>
            <person name="Suzuki R."/>
            <person name="Koshino H."/>
            <person name="Kumano T."/>
            <person name="Panthee S."/>
            <person name="Dairi T."/>
            <person name="Ishikawa J."/>
            <person name="Ikeda H."/>
            <person name="Sakaki Y."/>
            <person name="Osada H."/>
        </authorList>
    </citation>
    <scope>NUCLEOTIDE SEQUENCE [LARGE SCALE GENOMIC DNA]</scope>
    <source>
        <strain evidence="3 4">SN-593</strain>
    </source>
</reference>
<dbReference type="AlphaFoldDB" id="A0A7U3USD9"/>